<evidence type="ECO:0000313" key="11">
    <source>
        <dbReference type="EMBL" id="NHN56241.1"/>
    </source>
</evidence>
<gene>
    <name evidence="11" type="primary">cas3u</name>
    <name evidence="11" type="ORF">G9U51_10690</name>
</gene>
<dbReference type="RefSeq" id="WP_166196816.1">
    <property type="nucleotide sequence ID" value="NZ_JAAOIV010000007.1"/>
</dbReference>
<proteinExistence type="inferred from homology"/>
<reference evidence="11" key="1">
    <citation type="submission" date="2020-03" db="EMBL/GenBank/DDBJ databases">
        <title>Draft sequencing of Calidifontibacter sp. DB0510.</title>
        <authorList>
            <person name="Kim D.-U."/>
        </authorList>
    </citation>
    <scope>NUCLEOTIDE SEQUENCE</scope>
    <source>
        <strain evidence="11">DB0510</strain>
    </source>
</reference>
<dbReference type="InterPro" id="IPR038257">
    <property type="entry name" value="CRISPR-assoc_Cas3_HD_sf"/>
</dbReference>
<keyword evidence="7" id="KW-0067">ATP-binding</keyword>
<keyword evidence="4" id="KW-0547">Nucleotide-binding</keyword>
<dbReference type="SUPFAM" id="SSF109604">
    <property type="entry name" value="HD-domain/PDEase-like"/>
    <property type="match status" value="1"/>
</dbReference>
<evidence type="ECO:0000256" key="8">
    <source>
        <dbReference type="ARBA" id="ARBA00023118"/>
    </source>
</evidence>
<dbReference type="EMBL" id="JAAOIV010000007">
    <property type="protein sequence ID" value="NHN56241.1"/>
    <property type="molecule type" value="Genomic_DNA"/>
</dbReference>
<name>A0A967AZZ1_9MICO</name>
<protein>
    <submittedName>
        <fullName evidence="11">Type I-U CRISPR-associated helicase/endonuclease Cas3</fullName>
    </submittedName>
</protein>
<dbReference type="InterPro" id="IPR013444">
    <property type="entry name" value="Helicase_Cas3_CRISPR-ass_Anaes"/>
</dbReference>
<evidence type="ECO:0000313" key="12">
    <source>
        <dbReference type="Proteomes" id="UP000744769"/>
    </source>
</evidence>
<dbReference type="InterPro" id="IPR006483">
    <property type="entry name" value="CRISPR-assoc_Cas3_HD"/>
</dbReference>
<dbReference type="NCBIfam" id="TIGR02621">
    <property type="entry name" value="cas3_GSU0051"/>
    <property type="match status" value="1"/>
</dbReference>
<dbReference type="SUPFAM" id="SSF52540">
    <property type="entry name" value="P-loop containing nucleoside triphosphate hydrolases"/>
    <property type="match status" value="1"/>
</dbReference>
<keyword evidence="5" id="KW-0378">Hydrolase</keyword>
<evidence type="ECO:0000256" key="6">
    <source>
        <dbReference type="ARBA" id="ARBA00022806"/>
    </source>
</evidence>
<evidence type="ECO:0000256" key="7">
    <source>
        <dbReference type="ARBA" id="ARBA00022840"/>
    </source>
</evidence>
<evidence type="ECO:0000256" key="9">
    <source>
        <dbReference type="SAM" id="MobiDB-lite"/>
    </source>
</evidence>
<keyword evidence="12" id="KW-1185">Reference proteome</keyword>
<evidence type="ECO:0000259" key="10">
    <source>
        <dbReference type="PROSITE" id="PS51643"/>
    </source>
</evidence>
<dbReference type="AlphaFoldDB" id="A0A967AZZ1"/>
<dbReference type="GO" id="GO:0051607">
    <property type="term" value="P:defense response to virus"/>
    <property type="evidence" value="ECO:0007669"/>
    <property type="project" value="UniProtKB-KW"/>
</dbReference>
<keyword evidence="3" id="KW-0479">Metal-binding</keyword>
<dbReference type="Gene3D" id="3.40.50.300">
    <property type="entry name" value="P-loop containing nucleotide triphosphate hydrolases"/>
    <property type="match status" value="2"/>
</dbReference>
<dbReference type="Proteomes" id="UP000744769">
    <property type="component" value="Unassembled WGS sequence"/>
</dbReference>
<comment type="caution">
    <text evidence="11">The sequence shown here is derived from an EMBL/GenBank/DDBJ whole genome shotgun (WGS) entry which is preliminary data.</text>
</comment>
<dbReference type="GO" id="GO:0004386">
    <property type="term" value="F:helicase activity"/>
    <property type="evidence" value="ECO:0007669"/>
    <property type="project" value="UniProtKB-KW"/>
</dbReference>
<evidence type="ECO:0000256" key="2">
    <source>
        <dbReference type="ARBA" id="ARBA00009046"/>
    </source>
</evidence>
<dbReference type="Pfam" id="PF22590">
    <property type="entry name" value="Cas3-like_C_2"/>
    <property type="match status" value="1"/>
</dbReference>
<comment type="similarity">
    <text evidence="1">In the N-terminal section; belongs to the CRISPR-associated nuclease Cas3-HD family.</text>
</comment>
<accession>A0A967AZZ1</accession>
<keyword evidence="6" id="KW-0347">Helicase</keyword>
<dbReference type="Gene3D" id="1.10.3210.30">
    <property type="match status" value="1"/>
</dbReference>
<dbReference type="GO" id="GO:0005524">
    <property type="term" value="F:ATP binding"/>
    <property type="evidence" value="ECO:0007669"/>
    <property type="project" value="UniProtKB-KW"/>
</dbReference>
<feature type="domain" description="HD Cas3-type" evidence="10">
    <location>
        <begin position="694"/>
        <end position="893"/>
    </location>
</feature>
<feature type="compositionally biased region" description="Acidic residues" evidence="9">
    <location>
        <begin position="638"/>
        <end position="657"/>
    </location>
</feature>
<dbReference type="SMART" id="SM00490">
    <property type="entry name" value="HELICc"/>
    <property type="match status" value="1"/>
</dbReference>
<dbReference type="InterPro" id="IPR054712">
    <property type="entry name" value="Cas3-like_dom"/>
</dbReference>
<dbReference type="GO" id="GO:0016787">
    <property type="term" value="F:hydrolase activity"/>
    <property type="evidence" value="ECO:0007669"/>
    <property type="project" value="UniProtKB-KW"/>
</dbReference>
<keyword evidence="8" id="KW-0051">Antiviral defense</keyword>
<organism evidence="11 12">
    <name type="scientific">Metallococcus carri</name>
    <dbReference type="NCBI Taxonomy" id="1656884"/>
    <lineage>
        <taxon>Bacteria</taxon>
        <taxon>Bacillati</taxon>
        <taxon>Actinomycetota</taxon>
        <taxon>Actinomycetes</taxon>
        <taxon>Micrococcales</taxon>
        <taxon>Dermacoccaceae</taxon>
        <taxon>Metallococcus</taxon>
    </lineage>
</organism>
<comment type="similarity">
    <text evidence="2">In the central section; belongs to the CRISPR-associated helicase Cas3 family.</text>
</comment>
<evidence type="ECO:0000256" key="1">
    <source>
        <dbReference type="ARBA" id="ARBA00006847"/>
    </source>
</evidence>
<dbReference type="InterPro" id="IPR001650">
    <property type="entry name" value="Helicase_C-like"/>
</dbReference>
<evidence type="ECO:0000256" key="4">
    <source>
        <dbReference type="ARBA" id="ARBA00022741"/>
    </source>
</evidence>
<sequence>MTGSAFGAAPGMPTFREFVLAVLGFYPYRWQEELAEAILRGHPPTRITAPTGMGKTVIVVAYVWALAMDLERCAMDTAARRRVPIRLVVAVDRRVVVDGTAAIATDLAEALANPGEDCPAVAAVARVLRDYAPDSPQPLQVTVLRGGMPERPENIRHPAAPAVIVGTIDLTGSRLLGRPYGVAPRRRAIELALAGCDALWVLDEGHIAPQFETTLSLHTGEAGARESLIGGAIPPLRAITMTATPKAGSAPFDWAAEIDTDPKVGVRRSQRRATKLNVVTVEAGSGDAGVARVVSSVSLLPGESLIVYANTPASARRLAAALRKRKDLCPAGQEVLLFIGGMPELLLQTQRARLDRVMTKARREENASPGGDPMPALVVVATQTLEVGADLDADHVVTPRASAEAITQRAGRVNRLGLRTAGSMTIVNATGAKEPVYGDRAVALGRDLDARRPNTIGELEDLLSSDEARAWRAEEQPPAVLPAHVADQYQRTAGSPHEPPVARWLRAPSDGRAEVQIVFRQSVAQISDDDELIEHLHRCPPDGAEMWTMTPDTAAEIIKERLQRATSEGARAARLVVLDLSRVRQPTVTTSSPSRLTSGDLIVLAACPDDALLGIEGLGVDFSQESPDPPFQLVPPEDTADGADDSPDEGEADETAPVDEGQSRNTLSDHLIYDGDRAEWWEVVPVRTAAEAAKAAEPVTLDDHQSDVALVAERWARRLGLNDDLVADIRLAALLHDEGKRRDAVQRMMRFSVDRNGALSDLGDDTVLAKSRLPRHLWRRASRLAALPVGFRHEAASAECFDHKLHSREIAPHDPELVRHLILTHHGHFRGAAPWMDGPATPWMEGPDAPAYQDVTRAEWLTRPDEFATLLERYGPYSLALLETIVRLADWHVSGGSK</sequence>
<dbReference type="PROSITE" id="PS51643">
    <property type="entry name" value="HD_CAS3"/>
    <property type="match status" value="1"/>
</dbReference>
<feature type="region of interest" description="Disordered" evidence="9">
    <location>
        <begin position="620"/>
        <end position="666"/>
    </location>
</feature>
<dbReference type="InterPro" id="IPR027417">
    <property type="entry name" value="P-loop_NTPase"/>
</dbReference>
<dbReference type="GO" id="GO:0046872">
    <property type="term" value="F:metal ion binding"/>
    <property type="evidence" value="ECO:0007669"/>
    <property type="project" value="UniProtKB-KW"/>
</dbReference>
<evidence type="ECO:0000256" key="5">
    <source>
        <dbReference type="ARBA" id="ARBA00022801"/>
    </source>
</evidence>
<evidence type="ECO:0000256" key="3">
    <source>
        <dbReference type="ARBA" id="ARBA00022723"/>
    </source>
</evidence>